<evidence type="ECO:0000313" key="1">
    <source>
        <dbReference type="EMBL" id="TNN71678.1"/>
    </source>
</evidence>
<dbReference type="EMBL" id="SRLO01000146">
    <property type="protein sequence ID" value="TNN71678.1"/>
    <property type="molecule type" value="Genomic_DNA"/>
</dbReference>
<accession>A0A4Z2I191</accession>
<dbReference type="Proteomes" id="UP000314294">
    <property type="component" value="Unassembled WGS sequence"/>
</dbReference>
<proteinExistence type="predicted"/>
<comment type="caution">
    <text evidence="1">The sequence shown here is derived from an EMBL/GenBank/DDBJ whole genome shotgun (WGS) entry which is preliminary data.</text>
</comment>
<protein>
    <submittedName>
        <fullName evidence="1">Uncharacterized protein</fullName>
    </submittedName>
</protein>
<evidence type="ECO:0000313" key="2">
    <source>
        <dbReference type="Proteomes" id="UP000314294"/>
    </source>
</evidence>
<organism evidence="1 2">
    <name type="scientific">Liparis tanakae</name>
    <name type="common">Tanaka's snailfish</name>
    <dbReference type="NCBI Taxonomy" id="230148"/>
    <lineage>
        <taxon>Eukaryota</taxon>
        <taxon>Metazoa</taxon>
        <taxon>Chordata</taxon>
        <taxon>Craniata</taxon>
        <taxon>Vertebrata</taxon>
        <taxon>Euteleostomi</taxon>
        <taxon>Actinopterygii</taxon>
        <taxon>Neopterygii</taxon>
        <taxon>Teleostei</taxon>
        <taxon>Neoteleostei</taxon>
        <taxon>Acanthomorphata</taxon>
        <taxon>Eupercaria</taxon>
        <taxon>Perciformes</taxon>
        <taxon>Cottioidei</taxon>
        <taxon>Cottales</taxon>
        <taxon>Liparidae</taxon>
        <taxon>Liparis</taxon>
    </lineage>
</organism>
<dbReference type="AlphaFoldDB" id="A0A4Z2I191"/>
<keyword evidence="2" id="KW-1185">Reference proteome</keyword>
<name>A0A4Z2I191_9TELE</name>
<sequence length="128" mass="14387">MQVLQLLVSCKGLEEGGSAELQPSQREPIWAESRAGQGLMDYDTVHTRAQCQAEPGRARPRGDCLTWDRDHQLLREVRQLVVYSQLISVPSSPDEELTFPKGLTGCAEHTKEETTVKIRLSVQRQSNK</sequence>
<reference evidence="1 2" key="1">
    <citation type="submission" date="2019-03" db="EMBL/GenBank/DDBJ databases">
        <title>First draft genome of Liparis tanakae, snailfish: a comprehensive survey of snailfish specific genes.</title>
        <authorList>
            <person name="Kim W."/>
            <person name="Song I."/>
            <person name="Jeong J.-H."/>
            <person name="Kim D."/>
            <person name="Kim S."/>
            <person name="Ryu S."/>
            <person name="Song J.Y."/>
            <person name="Lee S.K."/>
        </authorList>
    </citation>
    <scope>NUCLEOTIDE SEQUENCE [LARGE SCALE GENOMIC DNA]</scope>
    <source>
        <tissue evidence="1">Muscle</tissue>
    </source>
</reference>
<gene>
    <name evidence="1" type="ORF">EYF80_018029</name>
</gene>